<feature type="coiled-coil region" evidence="1">
    <location>
        <begin position="548"/>
        <end position="585"/>
    </location>
</feature>
<reference evidence="3 4" key="1">
    <citation type="submission" date="2019-09" db="EMBL/GenBank/DDBJ databases">
        <title>Bird 10,000 Genomes (B10K) Project - Family phase.</title>
        <authorList>
            <person name="Zhang G."/>
        </authorList>
    </citation>
    <scope>NUCLEOTIDE SEQUENCE [LARGE SCALE GENOMIC DNA]</scope>
    <source>
        <strain evidence="3">B10K-DU-001-74</strain>
        <tissue evidence="3">Muscle</tissue>
    </source>
</reference>
<name>A0A7L1EME2_OENON</name>
<dbReference type="PANTHER" id="PTHR43696">
    <property type="entry name" value="COILED-COIL DOMAIN-CONTAINING PROTEIN 157"/>
    <property type="match status" value="1"/>
</dbReference>
<organism evidence="3 4">
    <name type="scientific">Oenanthe oenanthe</name>
    <name type="common">Northern wheatear</name>
    <dbReference type="NCBI Taxonomy" id="279966"/>
    <lineage>
        <taxon>Eukaryota</taxon>
        <taxon>Metazoa</taxon>
        <taxon>Chordata</taxon>
        <taxon>Craniata</taxon>
        <taxon>Vertebrata</taxon>
        <taxon>Euteleostomi</taxon>
        <taxon>Archelosauria</taxon>
        <taxon>Archosauria</taxon>
        <taxon>Dinosauria</taxon>
        <taxon>Saurischia</taxon>
        <taxon>Theropoda</taxon>
        <taxon>Coelurosauria</taxon>
        <taxon>Aves</taxon>
        <taxon>Neognathae</taxon>
        <taxon>Neoaves</taxon>
        <taxon>Telluraves</taxon>
        <taxon>Australaves</taxon>
        <taxon>Passeriformes</taxon>
        <taxon>Muscicapidae</taxon>
        <taxon>Oenanthe</taxon>
    </lineage>
</organism>
<dbReference type="EMBL" id="VXBF01014198">
    <property type="protein sequence ID" value="NXM90642.1"/>
    <property type="molecule type" value="Genomic_DNA"/>
</dbReference>
<feature type="compositionally biased region" description="Low complexity" evidence="2">
    <location>
        <begin position="489"/>
        <end position="508"/>
    </location>
</feature>
<sequence>MAHLLGHRGCMESLRADLRDLQAAIADVCSRAGAVRFPSWKFPDKVSCELDIPLLLQRYRHSDSDPEFSQHAHVVLLELLIDRLLLLLQGFTGFAETLLSGRRVPPARALGPCMSAGLTARTFWSTMLRLGAFCQQLRDEEIPTQQSIPPSAPQAGKYQKDHPKSFLPDVLESGTAPEGAQPTCVCLCPSVHVLGSSGSSQPSAGSSQARSTRSVPTQTPGSPLGSCDTCSSAQASLHEVGRAITSICQSQNIPSALSKFQEALEDSARRRNLSAADMSYWATEQSKDLSRINKHLQGLLQQLNPVKAELEKMGKQKEKLQKQVEDFSRKLQAEKHTQAEQQSKAEQSLKAKEKEHSEAVARLEQDKDDLRRGTELLGHGGCVFPELSKTTLLEEMRTTMVARSQVLELEEKVQVLTGQRDSLEQKLSASSVQLEKEKVRVESMFRQQESLQAKQRALLQQLDCLDQEREELQASLGEAEEDKARLAEQLEQSQEQSGKQLQAQQLQANTSRLEEQAQELRERERLLVFFPDLHVPSEMQFESSGNLTEDMENQLQANSIRIQVLQQENVQLEALLAKVKAAAEQGVLK</sequence>
<feature type="compositionally biased region" description="Low complexity" evidence="2">
    <location>
        <begin position="197"/>
        <end position="211"/>
    </location>
</feature>
<gene>
    <name evidence="3" type="primary">Ccdc157</name>
    <name evidence="3" type="ORF">OENOEN_R00811</name>
</gene>
<evidence type="ECO:0000313" key="4">
    <source>
        <dbReference type="Proteomes" id="UP000565754"/>
    </source>
</evidence>
<keyword evidence="1" id="KW-0175">Coiled coil</keyword>
<evidence type="ECO:0000256" key="1">
    <source>
        <dbReference type="SAM" id="Coils"/>
    </source>
</evidence>
<comment type="caution">
    <text evidence="3">The sequence shown here is derived from an EMBL/GenBank/DDBJ whole genome shotgun (WGS) entry which is preliminary data.</text>
</comment>
<dbReference type="InterPro" id="IPR029681">
    <property type="entry name" value="CCDC157"/>
</dbReference>
<feature type="region of interest" description="Disordered" evidence="2">
    <location>
        <begin position="144"/>
        <end position="173"/>
    </location>
</feature>
<feature type="non-terminal residue" evidence="3">
    <location>
        <position position="589"/>
    </location>
</feature>
<feature type="compositionally biased region" description="Polar residues" evidence="2">
    <location>
        <begin position="212"/>
        <end position="221"/>
    </location>
</feature>
<dbReference type="PANTHER" id="PTHR43696:SF9">
    <property type="entry name" value="COILED-COIL DOMAIN-CONTAINING PROTEIN 157"/>
    <property type="match status" value="1"/>
</dbReference>
<evidence type="ECO:0000313" key="3">
    <source>
        <dbReference type="EMBL" id="NXM90642.1"/>
    </source>
</evidence>
<protein>
    <submittedName>
        <fullName evidence="3">CC157 protein</fullName>
    </submittedName>
</protein>
<feature type="region of interest" description="Disordered" evidence="2">
    <location>
        <begin position="478"/>
        <end position="508"/>
    </location>
</feature>
<keyword evidence="4" id="KW-1185">Reference proteome</keyword>
<feature type="region of interest" description="Disordered" evidence="2">
    <location>
        <begin position="330"/>
        <end position="366"/>
    </location>
</feature>
<proteinExistence type="predicted"/>
<feature type="non-terminal residue" evidence="3">
    <location>
        <position position="1"/>
    </location>
</feature>
<dbReference type="Proteomes" id="UP000565754">
    <property type="component" value="Unassembled WGS sequence"/>
</dbReference>
<feature type="compositionally biased region" description="Basic and acidic residues" evidence="2">
    <location>
        <begin position="347"/>
        <end position="366"/>
    </location>
</feature>
<accession>A0A7L1EME2</accession>
<feature type="region of interest" description="Disordered" evidence="2">
    <location>
        <begin position="197"/>
        <end position="226"/>
    </location>
</feature>
<evidence type="ECO:0000256" key="2">
    <source>
        <dbReference type="SAM" id="MobiDB-lite"/>
    </source>
</evidence>
<dbReference type="AlphaFoldDB" id="A0A7L1EME2"/>